<gene>
    <name evidence="9" type="ORF">KP79_PYT22401</name>
</gene>
<evidence type="ECO:0000313" key="9">
    <source>
        <dbReference type="EMBL" id="OWF53025.1"/>
    </source>
</evidence>
<evidence type="ECO:0000256" key="5">
    <source>
        <dbReference type="ARBA" id="ARBA00022679"/>
    </source>
</evidence>
<comment type="pathway">
    <text evidence="2">Protein modification; protein glycosylation.</text>
</comment>
<keyword evidence="7" id="KW-0812">Transmembrane</keyword>
<dbReference type="GO" id="GO:0000139">
    <property type="term" value="C:Golgi membrane"/>
    <property type="evidence" value="ECO:0007669"/>
    <property type="project" value="UniProtKB-SubCell"/>
</dbReference>
<comment type="subcellular location">
    <subcellularLocation>
        <location evidence="1">Golgi apparatus membrane</location>
        <topology evidence="1">Single-pass type II membrane protein</topology>
    </subcellularLocation>
    <subcellularLocation>
        <location evidence="7">Golgi apparatus</location>
        <location evidence="7">Golgi stack membrane</location>
        <topology evidence="7">Single-pass type II membrane protein</topology>
    </subcellularLocation>
</comment>
<dbReference type="FunFam" id="3.40.50.11660:FF:000004">
    <property type="entry name" value="Glycoprotein 3-alpha-L-fucosyltransferase A"/>
    <property type="match status" value="1"/>
</dbReference>
<evidence type="ECO:0000256" key="7">
    <source>
        <dbReference type="RuleBase" id="RU003832"/>
    </source>
</evidence>
<dbReference type="SUPFAM" id="SSF53756">
    <property type="entry name" value="UDP-Glycosyltransferase/glycogen phosphorylase"/>
    <property type="match status" value="1"/>
</dbReference>
<dbReference type="GO" id="GO:0032580">
    <property type="term" value="C:Golgi cisterna membrane"/>
    <property type="evidence" value="ECO:0007669"/>
    <property type="project" value="UniProtKB-SubCell"/>
</dbReference>
<accession>A0A210QWA7</accession>
<keyword evidence="10" id="KW-1185">Reference proteome</keyword>
<dbReference type="PANTHER" id="PTHR48438">
    <property type="entry name" value="ALPHA-(1,3)-FUCOSYLTRANSFERASE C-RELATED"/>
    <property type="match status" value="1"/>
</dbReference>
<dbReference type="InterPro" id="IPR001503">
    <property type="entry name" value="Glyco_trans_10"/>
</dbReference>
<dbReference type="Pfam" id="PF00852">
    <property type="entry name" value="Glyco_transf_10"/>
    <property type="match status" value="1"/>
</dbReference>
<evidence type="ECO:0000313" key="10">
    <source>
        <dbReference type="Proteomes" id="UP000242188"/>
    </source>
</evidence>
<keyword evidence="5 7" id="KW-0808">Transferase</keyword>
<keyword evidence="6 7" id="KW-0333">Golgi apparatus</keyword>
<feature type="domain" description="Fucosyltransferase C-terminal" evidence="8">
    <location>
        <begin position="56"/>
        <end position="232"/>
    </location>
</feature>
<dbReference type="Proteomes" id="UP000242188">
    <property type="component" value="Unassembled WGS sequence"/>
</dbReference>
<comment type="similarity">
    <text evidence="3 7">Belongs to the glycosyltransferase 10 family.</text>
</comment>
<dbReference type="PANTHER" id="PTHR48438:SF1">
    <property type="entry name" value="ALPHA-(1,3)-FUCOSYLTRANSFERASE C-RELATED"/>
    <property type="match status" value="1"/>
</dbReference>
<dbReference type="InterPro" id="IPR055270">
    <property type="entry name" value="Glyco_tran_10_C"/>
</dbReference>
<dbReference type="STRING" id="6573.A0A210QWA7"/>
<dbReference type="AlphaFoldDB" id="A0A210QWA7"/>
<proteinExistence type="inferred from homology"/>
<evidence type="ECO:0000259" key="8">
    <source>
        <dbReference type="Pfam" id="PF00852"/>
    </source>
</evidence>
<reference evidence="9 10" key="1">
    <citation type="journal article" date="2017" name="Nat. Ecol. Evol.">
        <title>Scallop genome provides insights into evolution of bilaterian karyotype and development.</title>
        <authorList>
            <person name="Wang S."/>
            <person name="Zhang J."/>
            <person name="Jiao W."/>
            <person name="Li J."/>
            <person name="Xun X."/>
            <person name="Sun Y."/>
            <person name="Guo X."/>
            <person name="Huan P."/>
            <person name="Dong B."/>
            <person name="Zhang L."/>
            <person name="Hu X."/>
            <person name="Sun X."/>
            <person name="Wang J."/>
            <person name="Zhao C."/>
            <person name="Wang Y."/>
            <person name="Wang D."/>
            <person name="Huang X."/>
            <person name="Wang R."/>
            <person name="Lv J."/>
            <person name="Li Y."/>
            <person name="Zhang Z."/>
            <person name="Liu B."/>
            <person name="Lu W."/>
            <person name="Hui Y."/>
            <person name="Liang J."/>
            <person name="Zhou Z."/>
            <person name="Hou R."/>
            <person name="Li X."/>
            <person name="Liu Y."/>
            <person name="Li H."/>
            <person name="Ning X."/>
            <person name="Lin Y."/>
            <person name="Zhao L."/>
            <person name="Xing Q."/>
            <person name="Dou J."/>
            <person name="Li Y."/>
            <person name="Mao J."/>
            <person name="Guo H."/>
            <person name="Dou H."/>
            <person name="Li T."/>
            <person name="Mu C."/>
            <person name="Jiang W."/>
            <person name="Fu Q."/>
            <person name="Fu X."/>
            <person name="Miao Y."/>
            <person name="Liu J."/>
            <person name="Yu Q."/>
            <person name="Li R."/>
            <person name="Liao H."/>
            <person name="Li X."/>
            <person name="Kong Y."/>
            <person name="Jiang Z."/>
            <person name="Chourrout D."/>
            <person name="Li R."/>
            <person name="Bao Z."/>
        </authorList>
    </citation>
    <scope>NUCLEOTIDE SEQUENCE [LARGE SCALE GENOMIC DNA]</scope>
    <source>
        <strain evidence="9 10">PY_sf001</strain>
    </source>
</reference>
<organism evidence="9 10">
    <name type="scientific">Mizuhopecten yessoensis</name>
    <name type="common">Japanese scallop</name>
    <name type="synonym">Patinopecten yessoensis</name>
    <dbReference type="NCBI Taxonomy" id="6573"/>
    <lineage>
        <taxon>Eukaryota</taxon>
        <taxon>Metazoa</taxon>
        <taxon>Spiralia</taxon>
        <taxon>Lophotrochozoa</taxon>
        <taxon>Mollusca</taxon>
        <taxon>Bivalvia</taxon>
        <taxon>Autobranchia</taxon>
        <taxon>Pteriomorphia</taxon>
        <taxon>Pectinida</taxon>
        <taxon>Pectinoidea</taxon>
        <taxon>Pectinidae</taxon>
        <taxon>Mizuhopecten</taxon>
    </lineage>
</organism>
<keyword evidence="7" id="KW-0472">Membrane</keyword>
<dbReference type="InterPro" id="IPR038577">
    <property type="entry name" value="GT10-like_C_sf"/>
</dbReference>
<dbReference type="GO" id="GO:0008417">
    <property type="term" value="F:fucosyltransferase activity"/>
    <property type="evidence" value="ECO:0007669"/>
    <property type="project" value="InterPro"/>
</dbReference>
<name>A0A210QWA7_MIZYE</name>
<evidence type="ECO:0000256" key="4">
    <source>
        <dbReference type="ARBA" id="ARBA00022676"/>
    </source>
</evidence>
<dbReference type="EC" id="2.4.1.-" evidence="7"/>
<evidence type="ECO:0000256" key="3">
    <source>
        <dbReference type="ARBA" id="ARBA00008919"/>
    </source>
</evidence>
<comment type="caution">
    <text evidence="9">The sequence shown here is derived from an EMBL/GenBank/DDBJ whole genome shotgun (WGS) entry which is preliminary data.</text>
</comment>
<dbReference type="Gene3D" id="3.40.50.11660">
    <property type="entry name" value="Glycosyl transferase family 10, C-terminal domain"/>
    <property type="match status" value="1"/>
</dbReference>
<protein>
    <recommendedName>
        <fullName evidence="7">Fucosyltransferase</fullName>
        <ecNumber evidence="7">2.4.1.-</ecNumber>
    </recommendedName>
</protein>
<sequence length="248" mass="29358">MQAMEPPILFAKQLKSWTRVFNWTLVHRRDSDVFTPYGSYAPIMSKSDKATTTFDWDAKDKMAAWFVSHCNVQSRRLEYVRHLQRDVSVHVYGKCGNMSCPRSIHNNCLNQLQTRYKFYLAFENSLCADYLTEKVSKLLQDGIDVIPVVRGTGDLYKMHLPPGSYINAHDYTIKGLAQKMQSISQNRTEFEKYFSWRKHYYAEEIDLFYCDLCKKLHSAYKYKRLYESVTDWLFDHPDHRNCREPVDI</sequence>
<keyword evidence="4 7" id="KW-0328">Glycosyltransferase</keyword>
<evidence type="ECO:0000256" key="6">
    <source>
        <dbReference type="ARBA" id="ARBA00023034"/>
    </source>
</evidence>
<evidence type="ECO:0000256" key="1">
    <source>
        <dbReference type="ARBA" id="ARBA00004323"/>
    </source>
</evidence>
<dbReference type="EMBL" id="NEDP02001538">
    <property type="protein sequence ID" value="OWF53025.1"/>
    <property type="molecule type" value="Genomic_DNA"/>
</dbReference>
<dbReference type="OrthoDB" id="8057859at2759"/>
<dbReference type="UniPathway" id="UPA00378"/>
<evidence type="ECO:0000256" key="2">
    <source>
        <dbReference type="ARBA" id="ARBA00004922"/>
    </source>
</evidence>